<dbReference type="RefSeq" id="WP_132300323.1">
    <property type="nucleotide sequence ID" value="NZ_CP170642.1"/>
</dbReference>
<dbReference type="Proteomes" id="UP000295496">
    <property type="component" value="Unassembled WGS sequence"/>
</dbReference>
<dbReference type="GO" id="GO:0004519">
    <property type="term" value="F:endonuclease activity"/>
    <property type="evidence" value="ECO:0007669"/>
    <property type="project" value="UniProtKB-KW"/>
</dbReference>
<dbReference type="Gene3D" id="3.30.2310.20">
    <property type="entry name" value="RelE-like"/>
    <property type="match status" value="1"/>
</dbReference>
<dbReference type="PANTHER" id="PTHR38813">
    <property type="match status" value="1"/>
</dbReference>
<dbReference type="InterPro" id="IPR052747">
    <property type="entry name" value="TA_system_RelE_toxin"/>
</dbReference>
<dbReference type="AlphaFoldDB" id="A0A4V2PUG1"/>
<sequence>MNKIYWTIKATKQLLKIDRRYIIAIKSTVERLVSFPDVDVDIKKLKGTTNQYRLRVGIYRIIFEVINEEPKIISIQAVKKRSEQTYN</sequence>
<dbReference type="EMBL" id="SMGJ01000002">
    <property type="protein sequence ID" value="TCK70281.1"/>
    <property type="molecule type" value="Genomic_DNA"/>
</dbReference>
<dbReference type="SUPFAM" id="SSF143011">
    <property type="entry name" value="RelE-like"/>
    <property type="match status" value="1"/>
</dbReference>
<name>A0A4V2PUG1_9PAST</name>
<keyword evidence="2" id="KW-0540">Nuclease</keyword>
<organism evidence="2 3">
    <name type="scientific">Lonepinella koalarum</name>
    <dbReference type="NCBI Taxonomy" id="53417"/>
    <lineage>
        <taxon>Bacteria</taxon>
        <taxon>Pseudomonadati</taxon>
        <taxon>Pseudomonadota</taxon>
        <taxon>Gammaproteobacteria</taxon>
        <taxon>Pasteurellales</taxon>
        <taxon>Pasteurellaceae</taxon>
        <taxon>Lonepinella</taxon>
    </lineage>
</organism>
<keyword evidence="3" id="KW-1185">Reference proteome</keyword>
<evidence type="ECO:0000256" key="1">
    <source>
        <dbReference type="ARBA" id="ARBA00022649"/>
    </source>
</evidence>
<gene>
    <name evidence="2" type="ORF">EV692_0541</name>
</gene>
<dbReference type="Pfam" id="PF05016">
    <property type="entry name" value="ParE_toxin"/>
    <property type="match status" value="1"/>
</dbReference>
<dbReference type="PANTHER" id="PTHR38813:SF1">
    <property type="entry name" value="TOXIN RELE1-RELATED"/>
    <property type="match status" value="1"/>
</dbReference>
<evidence type="ECO:0000313" key="3">
    <source>
        <dbReference type="Proteomes" id="UP000295496"/>
    </source>
</evidence>
<proteinExistence type="predicted"/>
<dbReference type="InterPro" id="IPR035093">
    <property type="entry name" value="RelE/ParE_toxin_dom_sf"/>
</dbReference>
<keyword evidence="2" id="KW-0255">Endonuclease</keyword>
<keyword evidence="1" id="KW-1277">Toxin-antitoxin system</keyword>
<reference evidence="2 3" key="1">
    <citation type="submission" date="2019-03" db="EMBL/GenBank/DDBJ databases">
        <title>Genomic Encyclopedia of Type Strains, Phase IV (KMG-IV): sequencing the most valuable type-strain genomes for metagenomic binning, comparative biology and taxonomic classification.</title>
        <authorList>
            <person name="Goeker M."/>
        </authorList>
    </citation>
    <scope>NUCLEOTIDE SEQUENCE [LARGE SCALE GENOMIC DNA]</scope>
    <source>
        <strain evidence="2 3">DSM 10053</strain>
    </source>
</reference>
<accession>A0A4V2PUG1</accession>
<keyword evidence="2" id="KW-0378">Hydrolase</keyword>
<dbReference type="InterPro" id="IPR007712">
    <property type="entry name" value="RelE/ParE_toxin"/>
</dbReference>
<evidence type="ECO:0000313" key="2">
    <source>
        <dbReference type="EMBL" id="TCK70281.1"/>
    </source>
</evidence>
<protein>
    <submittedName>
        <fullName evidence="2">mRNA-degrading endonuclease RelE of RelBE toxin-antitoxin system</fullName>
    </submittedName>
</protein>
<comment type="caution">
    <text evidence="2">The sequence shown here is derived from an EMBL/GenBank/DDBJ whole genome shotgun (WGS) entry which is preliminary data.</text>
</comment>